<dbReference type="KEGG" id="smoo:SMONO_v1c04000"/>
<dbReference type="RefSeq" id="WP_101780707.1">
    <property type="nucleotide sequence ID" value="NZ_CP025543.1"/>
</dbReference>
<keyword evidence="1" id="KW-0732">Signal</keyword>
<organism evidence="2 3">
    <name type="scientific">Spiroplasma monobiae MQ-1</name>
    <dbReference type="NCBI Taxonomy" id="1336748"/>
    <lineage>
        <taxon>Bacteria</taxon>
        <taxon>Bacillati</taxon>
        <taxon>Mycoplasmatota</taxon>
        <taxon>Mollicutes</taxon>
        <taxon>Entomoplasmatales</taxon>
        <taxon>Spiroplasmataceae</taxon>
        <taxon>Spiroplasma</taxon>
    </lineage>
</organism>
<dbReference type="Proteomes" id="UP000234790">
    <property type="component" value="Chromosome"/>
</dbReference>
<name>A0A2K9LUA4_SPISQ</name>
<accession>A0A2K9LUA4</accession>
<evidence type="ECO:0008006" key="4">
    <source>
        <dbReference type="Google" id="ProtNLM"/>
    </source>
</evidence>
<evidence type="ECO:0000256" key="1">
    <source>
        <dbReference type="SAM" id="SignalP"/>
    </source>
</evidence>
<evidence type="ECO:0000313" key="2">
    <source>
        <dbReference type="EMBL" id="AUM62649.1"/>
    </source>
</evidence>
<reference evidence="2 3" key="1">
    <citation type="submission" date="2017-12" db="EMBL/GenBank/DDBJ databases">
        <title>Complete genome sequence of Spiroplasma monobiae MQ-1 (ATCC 33825).</title>
        <authorList>
            <person name="Tsai Y.-M."/>
            <person name="Lo W.-S."/>
            <person name="Wu P.-S."/>
            <person name="Cho S.-T."/>
            <person name="Kuo C.-H."/>
        </authorList>
    </citation>
    <scope>NUCLEOTIDE SEQUENCE [LARGE SCALE GENOMIC DNA]</scope>
    <source>
        <strain evidence="2 3">MQ-1</strain>
    </source>
</reference>
<keyword evidence="3" id="KW-1185">Reference proteome</keyword>
<dbReference type="PROSITE" id="PS51257">
    <property type="entry name" value="PROKAR_LIPOPROTEIN"/>
    <property type="match status" value="1"/>
</dbReference>
<feature type="chain" id="PRO_5014947106" description="Lipoprotein" evidence="1">
    <location>
        <begin position="24"/>
        <end position="251"/>
    </location>
</feature>
<gene>
    <name evidence="2" type="ORF">SMONO_v1c04000</name>
</gene>
<sequence>MKKFLTILSSFLIAPSFSTLTVACDPIESIPSKSYQGTTKEINVLFNNDNGDVIKPYDLNYLFFINDSWEHFGFESSLSSNKIDNPNIVSDDNEFINILNEIYKSKTPNDFTGMTIVVENIFVNSIDVKVDGENYETTLQSDLALTIKKGWKEQGKILASINNSPNPLNKEETFSFINKIIEGIGFGLKVSDKKIDGAYQIIGNIENNQKERFISRLSSSTLSKMNLNLDGKIIFSGNKTMTIDGVEYKFV</sequence>
<dbReference type="EMBL" id="CP025543">
    <property type="protein sequence ID" value="AUM62649.1"/>
    <property type="molecule type" value="Genomic_DNA"/>
</dbReference>
<protein>
    <recommendedName>
        <fullName evidence="4">Lipoprotein</fullName>
    </recommendedName>
</protein>
<proteinExistence type="predicted"/>
<dbReference type="OrthoDB" id="388931at2"/>
<dbReference type="AlphaFoldDB" id="A0A2K9LUA4"/>
<feature type="signal peptide" evidence="1">
    <location>
        <begin position="1"/>
        <end position="23"/>
    </location>
</feature>
<evidence type="ECO:0000313" key="3">
    <source>
        <dbReference type="Proteomes" id="UP000234790"/>
    </source>
</evidence>